<evidence type="ECO:0000313" key="2">
    <source>
        <dbReference type="Proteomes" id="UP000269396"/>
    </source>
</evidence>
<dbReference type="EMBL" id="UZAL01038136">
    <property type="protein sequence ID" value="VDP73086.1"/>
    <property type="molecule type" value="Genomic_DNA"/>
</dbReference>
<dbReference type="AlphaFoldDB" id="A0A183PRS5"/>
<proteinExistence type="predicted"/>
<keyword evidence="2" id="KW-1185">Reference proteome</keyword>
<dbReference type="Proteomes" id="UP000269396">
    <property type="component" value="Unassembled WGS sequence"/>
</dbReference>
<accession>A0A183PRS5</accession>
<name>A0A183PRS5_9TREM</name>
<gene>
    <name evidence="1" type="ORF">SMTD_LOCUS17061</name>
</gene>
<organism evidence="1 2">
    <name type="scientific">Schistosoma mattheei</name>
    <dbReference type="NCBI Taxonomy" id="31246"/>
    <lineage>
        <taxon>Eukaryota</taxon>
        <taxon>Metazoa</taxon>
        <taxon>Spiralia</taxon>
        <taxon>Lophotrochozoa</taxon>
        <taxon>Platyhelminthes</taxon>
        <taxon>Trematoda</taxon>
        <taxon>Digenea</taxon>
        <taxon>Strigeidida</taxon>
        <taxon>Schistosomatoidea</taxon>
        <taxon>Schistosomatidae</taxon>
        <taxon>Schistosoma</taxon>
    </lineage>
</organism>
<evidence type="ECO:0000313" key="1">
    <source>
        <dbReference type="EMBL" id="VDP73086.1"/>
    </source>
</evidence>
<protein>
    <submittedName>
        <fullName evidence="1">Uncharacterized protein</fullName>
    </submittedName>
</protein>
<reference evidence="1 2" key="1">
    <citation type="submission" date="2018-11" db="EMBL/GenBank/DDBJ databases">
        <authorList>
            <consortium name="Pathogen Informatics"/>
        </authorList>
    </citation>
    <scope>NUCLEOTIDE SEQUENCE [LARGE SCALE GENOMIC DNA]</scope>
    <source>
        <strain>Denwood</strain>
        <strain evidence="2">Zambia</strain>
    </source>
</reference>
<sequence>MPEEKSLAEYVVYLDDSHIFDGISCKSEENMLNEPNHDRQSDVVLIDADVSNDHSLSNDTLNKFKEIKSDESNPDDIISDAICPDNVFLSCEKLVQCEVRVLNEFDFDYNSDDFISTVVYLYHEVPCNESSNQCEKYVLNEATLFITW</sequence>